<dbReference type="InterPro" id="IPR049771">
    <property type="entry name" value="OTU2-like_OTU"/>
</dbReference>
<evidence type="ECO:0000259" key="2">
    <source>
        <dbReference type="PROSITE" id="PS50802"/>
    </source>
</evidence>
<name>A0A6A7C1A0_9PEZI</name>
<evidence type="ECO:0000313" key="4">
    <source>
        <dbReference type="Proteomes" id="UP000799421"/>
    </source>
</evidence>
<dbReference type="PANTHER" id="PTHR12419:SF10">
    <property type="entry name" value="DEUBIQUITINASE OTUD6B"/>
    <property type="match status" value="1"/>
</dbReference>
<reference evidence="3" key="1">
    <citation type="journal article" date="2020" name="Stud. Mycol.">
        <title>101 Dothideomycetes genomes: a test case for predicting lifestyles and emergence of pathogens.</title>
        <authorList>
            <person name="Haridas S."/>
            <person name="Albert R."/>
            <person name="Binder M."/>
            <person name="Bloem J."/>
            <person name="Labutti K."/>
            <person name="Salamov A."/>
            <person name="Andreopoulos B."/>
            <person name="Baker S."/>
            <person name="Barry K."/>
            <person name="Bills G."/>
            <person name="Bluhm B."/>
            <person name="Cannon C."/>
            <person name="Castanera R."/>
            <person name="Culley D."/>
            <person name="Daum C."/>
            <person name="Ezra D."/>
            <person name="Gonzalez J."/>
            <person name="Henrissat B."/>
            <person name="Kuo A."/>
            <person name="Liang C."/>
            <person name="Lipzen A."/>
            <person name="Lutzoni F."/>
            <person name="Magnuson J."/>
            <person name="Mondo S."/>
            <person name="Nolan M."/>
            <person name="Ohm R."/>
            <person name="Pangilinan J."/>
            <person name="Park H.-J."/>
            <person name="Ramirez L."/>
            <person name="Alfaro M."/>
            <person name="Sun H."/>
            <person name="Tritt A."/>
            <person name="Yoshinaga Y."/>
            <person name="Zwiers L.-H."/>
            <person name="Turgeon B."/>
            <person name="Goodwin S."/>
            <person name="Spatafora J."/>
            <person name="Crous P."/>
            <person name="Grigoriev I."/>
        </authorList>
    </citation>
    <scope>NUCLEOTIDE SEQUENCE</scope>
    <source>
        <strain evidence="3">CBS 480.64</strain>
    </source>
</reference>
<dbReference type="EMBL" id="MU005973">
    <property type="protein sequence ID" value="KAF2861280.1"/>
    <property type="molecule type" value="Genomic_DNA"/>
</dbReference>
<dbReference type="PANTHER" id="PTHR12419">
    <property type="entry name" value="OTU DOMAIN CONTAINING PROTEIN"/>
    <property type="match status" value="1"/>
</dbReference>
<dbReference type="OrthoDB" id="415023at2759"/>
<dbReference type="PROSITE" id="PS50802">
    <property type="entry name" value="OTU"/>
    <property type="match status" value="1"/>
</dbReference>
<dbReference type="InterPro" id="IPR003323">
    <property type="entry name" value="OTU_dom"/>
</dbReference>
<feature type="region of interest" description="Disordered" evidence="1">
    <location>
        <begin position="1"/>
        <end position="111"/>
    </location>
</feature>
<protein>
    <submittedName>
        <fullName evidence="3">Cysteine proteinase</fullName>
    </submittedName>
</protein>
<evidence type="ECO:0000313" key="3">
    <source>
        <dbReference type="EMBL" id="KAF2861280.1"/>
    </source>
</evidence>
<organism evidence="3 4">
    <name type="scientific">Piedraia hortae CBS 480.64</name>
    <dbReference type="NCBI Taxonomy" id="1314780"/>
    <lineage>
        <taxon>Eukaryota</taxon>
        <taxon>Fungi</taxon>
        <taxon>Dikarya</taxon>
        <taxon>Ascomycota</taxon>
        <taxon>Pezizomycotina</taxon>
        <taxon>Dothideomycetes</taxon>
        <taxon>Dothideomycetidae</taxon>
        <taxon>Capnodiales</taxon>
        <taxon>Piedraiaceae</taxon>
        <taxon>Piedraia</taxon>
    </lineage>
</organism>
<proteinExistence type="predicted"/>
<dbReference type="Gene3D" id="3.90.70.80">
    <property type="match status" value="1"/>
</dbReference>
<sequence length="284" mass="32178">MEALQSRHSKERKDLQGQITQKKKSATKKTRKSVNDECERLERELKARHGAELAAFSTSPSQPDLSVEGEENNITDPLDGLFSSNEQPTVEQTPAQQGCDSEQKRKPGMNRAKARLARRAKEQENLIQQAKLEVENLPDHKAAERERMDEYMTERGLVGKDIRPDGHCLYAAIADQLVQLGEGERGFRDIRKIAGRYITAHADEFEPFLEEDVEGYVDKVENTGEWGGQVELIALARALGININVLQDWGRVERFDGNGSKEMWLGYYKFGYGLGEHYNSLRKA</sequence>
<dbReference type="SUPFAM" id="SSF54001">
    <property type="entry name" value="Cysteine proteinases"/>
    <property type="match status" value="1"/>
</dbReference>
<accession>A0A6A7C1A0</accession>
<dbReference type="Pfam" id="PF02338">
    <property type="entry name" value="OTU"/>
    <property type="match status" value="1"/>
</dbReference>
<dbReference type="GO" id="GO:0004843">
    <property type="term" value="F:cysteine-type deubiquitinase activity"/>
    <property type="evidence" value="ECO:0007669"/>
    <property type="project" value="TreeGrafter"/>
</dbReference>
<dbReference type="InterPro" id="IPR038765">
    <property type="entry name" value="Papain-like_cys_pep_sf"/>
</dbReference>
<dbReference type="Proteomes" id="UP000799421">
    <property type="component" value="Unassembled WGS sequence"/>
</dbReference>
<dbReference type="CDD" id="cd22762">
    <property type="entry name" value="OTU_fungi_OTU2-like"/>
    <property type="match status" value="1"/>
</dbReference>
<feature type="compositionally biased region" description="Basic residues" evidence="1">
    <location>
        <begin position="21"/>
        <end position="32"/>
    </location>
</feature>
<feature type="compositionally biased region" description="Polar residues" evidence="1">
    <location>
        <begin position="82"/>
        <end position="100"/>
    </location>
</feature>
<dbReference type="InterPro" id="IPR050704">
    <property type="entry name" value="Peptidase_C85-like"/>
</dbReference>
<evidence type="ECO:0000256" key="1">
    <source>
        <dbReference type="SAM" id="MobiDB-lite"/>
    </source>
</evidence>
<dbReference type="AlphaFoldDB" id="A0A6A7C1A0"/>
<feature type="domain" description="OTU" evidence="2">
    <location>
        <begin position="157"/>
        <end position="284"/>
    </location>
</feature>
<keyword evidence="4" id="KW-1185">Reference proteome</keyword>
<dbReference type="GO" id="GO:0016579">
    <property type="term" value="P:protein deubiquitination"/>
    <property type="evidence" value="ECO:0007669"/>
    <property type="project" value="TreeGrafter"/>
</dbReference>
<gene>
    <name evidence="3" type="ORF">K470DRAFT_39495</name>
</gene>
<feature type="compositionally biased region" description="Basic and acidic residues" evidence="1">
    <location>
        <begin position="33"/>
        <end position="51"/>
    </location>
</feature>